<comment type="function">
    <text evidence="3">Required for maturation of urease via the functional incorporation of the urease nickel metallocenter.</text>
</comment>
<gene>
    <name evidence="3 4" type="primary">ureD</name>
    <name evidence="4" type="ORF">PAECIP111891_03345</name>
</gene>
<name>A0ABM9CDX6_9BACL</name>
<keyword evidence="3" id="KW-0996">Nickel insertion</keyword>
<evidence type="ECO:0000313" key="5">
    <source>
        <dbReference type="Proteomes" id="UP000838821"/>
    </source>
</evidence>
<comment type="subunit">
    <text evidence="3">UreD, UreF and UreG form a complex that acts as a GTP-hydrolysis-dependent molecular chaperone, activating the urease apoprotein by helping to assemble the nickel containing metallocenter of UreC. The UreE protein probably delivers the nickel.</text>
</comment>
<evidence type="ECO:0000256" key="1">
    <source>
        <dbReference type="ARBA" id="ARBA00007177"/>
    </source>
</evidence>
<dbReference type="EMBL" id="CAKMMW010000009">
    <property type="protein sequence ID" value="CAH1209554.1"/>
    <property type="molecule type" value="Genomic_DNA"/>
</dbReference>
<keyword evidence="3" id="KW-0963">Cytoplasm</keyword>
<dbReference type="RefSeq" id="WP_236288859.1">
    <property type="nucleotide sequence ID" value="NZ_CAKMMW010000009.1"/>
</dbReference>
<proteinExistence type="inferred from homology"/>
<accession>A0ABM9CDX6</accession>
<protein>
    <recommendedName>
        <fullName evidence="3">Urease accessory protein UreD</fullName>
    </recommendedName>
</protein>
<keyword evidence="5" id="KW-1185">Reference proteome</keyword>
<evidence type="ECO:0000256" key="2">
    <source>
        <dbReference type="ARBA" id="ARBA00023186"/>
    </source>
</evidence>
<dbReference type="PANTHER" id="PTHR33643">
    <property type="entry name" value="UREASE ACCESSORY PROTEIN D"/>
    <property type="match status" value="1"/>
</dbReference>
<dbReference type="PANTHER" id="PTHR33643:SF1">
    <property type="entry name" value="UREASE ACCESSORY PROTEIN D"/>
    <property type="match status" value="1"/>
</dbReference>
<dbReference type="Pfam" id="PF01774">
    <property type="entry name" value="UreD"/>
    <property type="match status" value="1"/>
</dbReference>
<dbReference type="Proteomes" id="UP000838821">
    <property type="component" value="Unassembled WGS sequence"/>
</dbReference>
<organism evidence="4 5">
    <name type="scientific">Paenibacillus allorhizoplanae</name>
    <dbReference type="NCBI Taxonomy" id="2905648"/>
    <lineage>
        <taxon>Bacteria</taxon>
        <taxon>Bacillati</taxon>
        <taxon>Bacillota</taxon>
        <taxon>Bacilli</taxon>
        <taxon>Bacillales</taxon>
        <taxon>Paenibacillaceae</taxon>
        <taxon>Paenibacillus</taxon>
    </lineage>
</organism>
<evidence type="ECO:0000313" key="4">
    <source>
        <dbReference type="EMBL" id="CAH1209554.1"/>
    </source>
</evidence>
<comment type="caution">
    <text evidence="4">The sequence shown here is derived from an EMBL/GenBank/DDBJ whole genome shotgun (WGS) entry which is preliminary data.</text>
</comment>
<reference evidence="4" key="1">
    <citation type="submission" date="2022-01" db="EMBL/GenBank/DDBJ databases">
        <authorList>
            <person name="Criscuolo A."/>
        </authorList>
    </citation>
    <scope>NUCLEOTIDE SEQUENCE</scope>
    <source>
        <strain evidence="4">CIP111891</strain>
    </source>
</reference>
<comment type="similarity">
    <text evidence="1 3">Belongs to the UreD family.</text>
</comment>
<dbReference type="InterPro" id="IPR002669">
    <property type="entry name" value="UreD"/>
</dbReference>
<keyword evidence="2 3" id="KW-0143">Chaperone</keyword>
<dbReference type="HAMAP" id="MF_01384">
    <property type="entry name" value="UreD"/>
    <property type="match status" value="1"/>
</dbReference>
<sequence>MPKLSGEISAQFAVRSGFTRLIHKYHASPLKIAKTFRYENETCLDGAAPMDQLGVYMMDCSPGLMAGDHYEINVRLEEGARVFLTNQSFTKVHPAAENQGSTQHQILRLESDALLEYMPEPLMLYKDANLFAETEAHLSRGSTLIFSDVLCPGRTQRGEIFHYTRYVNRMKVWYEGELIFYQNQRVEPGTMELSSPGCWEGETHMGNLFIFSDRLGPRHLEVIVDELSQLEGQTIRVGASLTYKYGLVVNVMGRHAWELQDVLTKAWHQIRRSLFDLTPLLVNK</sequence>
<comment type="subcellular location">
    <subcellularLocation>
        <location evidence="3">Cytoplasm</location>
    </subcellularLocation>
</comment>
<evidence type="ECO:0000256" key="3">
    <source>
        <dbReference type="HAMAP-Rule" id="MF_01384"/>
    </source>
</evidence>